<feature type="domain" description="Gamma tubulin complex component C-terminal" evidence="7">
    <location>
        <begin position="899"/>
        <end position="1263"/>
    </location>
</feature>
<dbReference type="GO" id="GO:0000922">
    <property type="term" value="C:spindle pole"/>
    <property type="evidence" value="ECO:0007669"/>
    <property type="project" value="InterPro"/>
</dbReference>
<dbReference type="InterPro" id="IPR041470">
    <property type="entry name" value="GCP_N"/>
</dbReference>
<dbReference type="InterPro" id="IPR042241">
    <property type="entry name" value="GCP_C_sf"/>
</dbReference>
<dbReference type="VEuPathDB" id="FungiDB:H257_00196"/>
<keyword evidence="11" id="KW-1185">Reference proteome</keyword>
<evidence type="ECO:0000313" key="10">
    <source>
        <dbReference type="EMBL" id="RQM24396.1"/>
    </source>
</evidence>
<dbReference type="GO" id="GO:0043015">
    <property type="term" value="F:gamma-tubulin binding"/>
    <property type="evidence" value="ECO:0007669"/>
    <property type="project" value="InterPro"/>
</dbReference>
<feature type="region of interest" description="Disordered" evidence="6">
    <location>
        <begin position="1172"/>
        <end position="1200"/>
    </location>
</feature>
<accession>A0A425D518</accession>
<dbReference type="Gene3D" id="1.20.120.1900">
    <property type="entry name" value="Gamma-tubulin complex, C-terminal domain"/>
    <property type="match status" value="1"/>
</dbReference>
<gene>
    <name evidence="10" type="ORF">B5M09_001729</name>
</gene>
<dbReference type="GO" id="GO:0031122">
    <property type="term" value="P:cytoplasmic microtubule organization"/>
    <property type="evidence" value="ECO:0007669"/>
    <property type="project" value="TreeGrafter"/>
</dbReference>
<feature type="non-terminal residue" evidence="10">
    <location>
        <position position="1269"/>
    </location>
</feature>
<evidence type="ECO:0000256" key="1">
    <source>
        <dbReference type="ARBA" id="ARBA00004245"/>
    </source>
</evidence>
<reference evidence="10" key="1">
    <citation type="submission" date="2018-07" db="EMBL/GenBank/DDBJ databases">
        <title>Annotation of Aphanomyces astaci genome assembly.</title>
        <authorList>
            <person name="Studholme D.J."/>
        </authorList>
    </citation>
    <scope>NUCLEOTIDE SEQUENCE [LARGE SCALE GENOMIC DNA]</scope>
    <source>
        <strain evidence="10">Pc</strain>
    </source>
</reference>
<dbReference type="Pfam" id="PF20179">
    <property type="entry name" value="MSS51_C"/>
    <property type="match status" value="1"/>
</dbReference>
<dbReference type="GO" id="GO:0000278">
    <property type="term" value="P:mitotic cell cycle"/>
    <property type="evidence" value="ECO:0007669"/>
    <property type="project" value="TreeGrafter"/>
</dbReference>
<keyword evidence="4" id="KW-0493">Microtubule</keyword>
<dbReference type="Proteomes" id="UP000284702">
    <property type="component" value="Unassembled WGS sequence"/>
</dbReference>
<feature type="domain" description="Mitochondrial splicing suppressor 51-like C-terminal" evidence="9">
    <location>
        <begin position="37"/>
        <end position="229"/>
    </location>
</feature>
<evidence type="ECO:0000313" key="11">
    <source>
        <dbReference type="Proteomes" id="UP000284702"/>
    </source>
</evidence>
<feature type="compositionally biased region" description="Low complexity" evidence="6">
    <location>
        <begin position="303"/>
        <end position="312"/>
    </location>
</feature>
<dbReference type="GO" id="GO:0051011">
    <property type="term" value="F:microtubule minus-end binding"/>
    <property type="evidence" value="ECO:0007669"/>
    <property type="project" value="TreeGrafter"/>
</dbReference>
<feature type="compositionally biased region" description="Basic and acidic residues" evidence="6">
    <location>
        <begin position="1172"/>
        <end position="1189"/>
    </location>
</feature>
<dbReference type="Pfam" id="PF17681">
    <property type="entry name" value="GCP_N_terminal"/>
    <property type="match status" value="1"/>
</dbReference>
<evidence type="ECO:0000259" key="9">
    <source>
        <dbReference type="Pfam" id="PF20179"/>
    </source>
</evidence>
<feature type="region of interest" description="Disordered" evidence="6">
    <location>
        <begin position="286"/>
        <end position="312"/>
    </location>
</feature>
<evidence type="ECO:0008006" key="12">
    <source>
        <dbReference type="Google" id="ProtNLM"/>
    </source>
</evidence>
<feature type="compositionally biased region" description="Polar residues" evidence="6">
    <location>
        <begin position="286"/>
        <end position="302"/>
    </location>
</feature>
<dbReference type="InterPro" id="IPR040457">
    <property type="entry name" value="GCP_C"/>
</dbReference>
<dbReference type="GO" id="GO:0005874">
    <property type="term" value="C:microtubule"/>
    <property type="evidence" value="ECO:0007669"/>
    <property type="project" value="UniProtKB-KW"/>
</dbReference>
<dbReference type="VEuPathDB" id="FungiDB:H257_00195"/>
<dbReference type="AlphaFoldDB" id="A0A425D518"/>
<dbReference type="GO" id="GO:0000930">
    <property type="term" value="C:gamma-tubulin complex"/>
    <property type="evidence" value="ECO:0007669"/>
    <property type="project" value="TreeGrafter"/>
</dbReference>
<evidence type="ECO:0000259" key="7">
    <source>
        <dbReference type="Pfam" id="PF04130"/>
    </source>
</evidence>
<dbReference type="GO" id="GO:0007020">
    <property type="term" value="P:microtubule nucleation"/>
    <property type="evidence" value="ECO:0007669"/>
    <property type="project" value="InterPro"/>
</dbReference>
<dbReference type="PANTHER" id="PTHR19302:SF13">
    <property type="entry name" value="GAMMA-TUBULIN COMPLEX COMPONENT 2"/>
    <property type="match status" value="1"/>
</dbReference>
<sequence>MTTASTWTTPPKDWTETPLTQTTLSDDLTNIHSRSFTVLKALERLHLLHPTPPLHKHKHKLPDHVDPHVQLVLHIVGADFREGNEVSETLRIFDQLVAAFQSQGQTNTWDELVLVFIGPNVARKLHGKNEHVSLLNGKSVRVQYVAELWDEYLRSRAYISPAVLFCFNAGVWGYDEWLPTFQRMVQEAPHAPIVVTSYNECEAIDDSDAIADVEVPISWQWTMEANPFALTLDTVVAQGRSQETFYPSSEAPPSTSFQPDEPLSPNSALLNTLDAVSQLSIGSSKTSSYFENPPARSSTFTPSASLNLSSSSSSYMKQRTTTFTTTQASITSSNQPTHVLRLGTGENGNGGDILYLSTRIRIRAGNIHCLRCRTDASSSKLISTVDANGTGFDPDEIFVLVNVTLRSDEGRVKYSDTVAIYCISGASKGRFLSVDGSRTVTTKKGPIMSNAEKWRLGERDDLKHSVHHLGDSSGLDESLATLAPAVRNAQRTLQSGDRVCLKAYSGPYVLCAEKGHVGLREVGLELGSTLEWEITKSNIPYNPPWNRDRVFLTGAFVLEPAHEDVAEKPVKSLQHLPLSLQERALVDDILYILLGIEGQYIKKQEIKRPSTSAHFHIQVPTRVSRDVSADMYDLLHFVIDPALTDPSLAALARKIVVLGEFYIHVTHYIETNTRYEYGQVCHAFCAALKVLVREYTVVVAQLEHLALQQGALNLSKIWFYIQPSLRAMEFLSTLVRSCLGHHGGALLSVIAQLPTSGDAKATSVLNFLLEKASVPYLKMLEKWIYYGDLHDPYDEFMVASDDTLVKEELGEDPWSKYWEQRYTLRESHVPLFLNRFSTKILTSGKYLNVLRTCGRHVNCPFAAVITHAESVRKYDELIDNAHGFASHALVDMLRTEQDLMKRLRSIKHYFLMDQGDFFVDFMDLAETELNLRADKLLASRLESLLHLSLQSSTCSSDPYKDDLVCVLSPHDLISQMEAIHERSQKVGRAPLSSSIASSLNDPGYKAIDALTLDYKVSWPLSLVISSGALNKYQMIFRHLFFCKHVERRLCDAWRNHQSTKELALRSALMTSYCVRQRMLHFQQNFVYYMMFEVISPRWHALEHQLGTEISTVDDILNCHRDFLDQCLKECLLTDPDLLRVLTKLMTVCLTFANGIDRFTKPYRLDEEAIRNEREAERDRRADKKARDEADAMLNPSQKLKSRRTLAAAVPRRSSGVDLRRARLKELSDDVRQALTGDMSPFVRMTAELEVQFDTLLAEFMQQLLHRSHL</sequence>
<comment type="caution">
    <text evidence="10">The sequence shown here is derived from an EMBL/GenBank/DDBJ whole genome shotgun (WGS) entry which is preliminary data.</text>
</comment>
<name>A0A425D518_APHAT</name>
<feature type="region of interest" description="Disordered" evidence="6">
    <location>
        <begin position="245"/>
        <end position="264"/>
    </location>
</feature>
<organism evidence="10 11">
    <name type="scientific">Aphanomyces astaci</name>
    <name type="common">Crayfish plague agent</name>
    <dbReference type="NCBI Taxonomy" id="112090"/>
    <lineage>
        <taxon>Eukaryota</taxon>
        <taxon>Sar</taxon>
        <taxon>Stramenopiles</taxon>
        <taxon>Oomycota</taxon>
        <taxon>Saprolegniomycetes</taxon>
        <taxon>Saprolegniales</taxon>
        <taxon>Verrucalvaceae</taxon>
        <taxon>Aphanomyces</taxon>
    </lineage>
</organism>
<evidence type="ECO:0000256" key="4">
    <source>
        <dbReference type="ARBA" id="ARBA00022701"/>
    </source>
</evidence>
<feature type="domain" description="Gamma tubulin complex component protein N-terminal" evidence="8">
    <location>
        <begin position="586"/>
        <end position="896"/>
    </location>
</feature>
<proteinExistence type="inferred from homology"/>
<dbReference type="PANTHER" id="PTHR19302">
    <property type="entry name" value="GAMMA TUBULIN COMPLEX PROTEIN"/>
    <property type="match status" value="1"/>
</dbReference>
<dbReference type="GO" id="GO:0051321">
    <property type="term" value="P:meiotic cell cycle"/>
    <property type="evidence" value="ECO:0007669"/>
    <property type="project" value="TreeGrafter"/>
</dbReference>
<dbReference type="GO" id="GO:0051225">
    <property type="term" value="P:spindle assembly"/>
    <property type="evidence" value="ECO:0007669"/>
    <property type="project" value="TreeGrafter"/>
</dbReference>
<keyword evidence="3" id="KW-0963">Cytoplasm</keyword>
<evidence type="ECO:0000256" key="5">
    <source>
        <dbReference type="ARBA" id="ARBA00023212"/>
    </source>
</evidence>
<comment type="subcellular location">
    <subcellularLocation>
        <location evidence="1">Cytoplasm</location>
        <location evidence="1">Cytoskeleton</location>
    </subcellularLocation>
</comment>
<evidence type="ECO:0000256" key="6">
    <source>
        <dbReference type="SAM" id="MobiDB-lite"/>
    </source>
</evidence>
<evidence type="ECO:0000256" key="3">
    <source>
        <dbReference type="ARBA" id="ARBA00022490"/>
    </source>
</evidence>
<comment type="similarity">
    <text evidence="2">Belongs to the TUBGCP family.</text>
</comment>
<dbReference type="Pfam" id="PF04130">
    <property type="entry name" value="GCP_C_terminal"/>
    <property type="match status" value="1"/>
</dbReference>
<evidence type="ECO:0000259" key="8">
    <source>
        <dbReference type="Pfam" id="PF17681"/>
    </source>
</evidence>
<evidence type="ECO:0000256" key="2">
    <source>
        <dbReference type="ARBA" id="ARBA00010337"/>
    </source>
</evidence>
<protein>
    <recommendedName>
        <fullName evidence="12">Spindle pole body component</fullName>
    </recommendedName>
</protein>
<dbReference type="InterPro" id="IPR046824">
    <property type="entry name" value="Mss51-like_C"/>
</dbReference>
<dbReference type="EMBL" id="MZMZ02002728">
    <property type="protein sequence ID" value="RQM24396.1"/>
    <property type="molecule type" value="Genomic_DNA"/>
</dbReference>
<dbReference type="InterPro" id="IPR007259">
    <property type="entry name" value="GCP"/>
</dbReference>
<keyword evidence="5" id="KW-0206">Cytoskeleton</keyword>